<dbReference type="EMBL" id="JALJOR010000001">
    <property type="protein sequence ID" value="KAK9829129.1"/>
    <property type="molecule type" value="Genomic_DNA"/>
</dbReference>
<feature type="region of interest" description="Disordered" evidence="1">
    <location>
        <begin position="1"/>
        <end position="43"/>
    </location>
</feature>
<feature type="compositionally biased region" description="Low complexity" evidence="1">
    <location>
        <begin position="227"/>
        <end position="249"/>
    </location>
</feature>
<feature type="region of interest" description="Disordered" evidence="1">
    <location>
        <begin position="214"/>
        <end position="388"/>
    </location>
</feature>
<feature type="compositionally biased region" description="Basic and acidic residues" evidence="1">
    <location>
        <begin position="316"/>
        <end position="339"/>
    </location>
</feature>
<reference evidence="3 4" key="1">
    <citation type="journal article" date="2024" name="Nat. Commun.">
        <title>Phylogenomics reveals the evolutionary origins of lichenization in chlorophyte algae.</title>
        <authorList>
            <person name="Puginier C."/>
            <person name="Libourel C."/>
            <person name="Otte J."/>
            <person name="Skaloud P."/>
            <person name="Haon M."/>
            <person name="Grisel S."/>
            <person name="Petersen M."/>
            <person name="Berrin J.G."/>
            <person name="Delaux P.M."/>
            <person name="Dal Grande F."/>
            <person name="Keller J."/>
        </authorList>
    </citation>
    <scope>NUCLEOTIDE SEQUENCE [LARGE SCALE GENOMIC DNA]</scope>
    <source>
        <strain evidence="3 4">SAG 2043</strain>
    </source>
</reference>
<dbReference type="Proteomes" id="UP001489004">
    <property type="component" value="Unassembled WGS sequence"/>
</dbReference>
<evidence type="ECO:0000259" key="2">
    <source>
        <dbReference type="Pfam" id="PF09444"/>
    </source>
</evidence>
<feature type="region of interest" description="Disordered" evidence="1">
    <location>
        <begin position="410"/>
        <end position="480"/>
    </location>
</feature>
<feature type="domain" description="DNA replication checkpoint mediator MRC1" evidence="2">
    <location>
        <begin position="341"/>
        <end position="444"/>
    </location>
</feature>
<evidence type="ECO:0000256" key="1">
    <source>
        <dbReference type="SAM" id="MobiDB-lite"/>
    </source>
</evidence>
<evidence type="ECO:0000313" key="3">
    <source>
        <dbReference type="EMBL" id="KAK9829129.1"/>
    </source>
</evidence>
<feature type="compositionally biased region" description="Acidic residues" evidence="1">
    <location>
        <begin position="78"/>
        <end position="100"/>
    </location>
</feature>
<sequence length="632" mass="67233">MSGDEHQMDPSQLNAETQRILRESATGDRIGRGHQPDIKPLSGVLEKIKSRNAAAVTRAPKVPAQFLAAQSAYGDGNSQEDGEEGDDLVVLSGDEDEDMPDADLAQLSELACPAAAPAPVPNPAPAMPAPHAAWPLWQDSLPCEDTQDVTDLPSRLDLPGPLPAPRLIPDSLALPSLHLTLDSESQGLNGQALQDGSMPESAALCLTLDSLPGPSELAPEASEGVLPAEPAKSETAAAPAAAFQPARPADSNRPAPPSPQKPAVANTPRDEEDELAALIAKRSGSFDEEEEEEEASEDLSGSSDGDSDDDDVSETEQERAAREAKEMALARELLVDKRADKRRTHYLEDEAEMSEDEGHSDDGEDEDVDEHGILEGLIGAEAEKRGDSKRRAALHAQWLEEQDEAQVQQIMDGIKNGFRRRRGPAGFLDDDQSGGSDWDARRRRALLAGGGDLESDEEQEGDDGDPEATPDDDAEGNDEHELETYHRQRVLEASQDAAASIALDAGSQEVLGLLAHCIAPAEPAPPARPTLPQRSRLGFGRELTNQRTGVASFMGRTSSSSQVAGASARAASQHGNTRSFVFGRDDSNSALNADAKAEEAQALPATAMDSTDIKAAINMKLSSTFGLVTRRQ</sequence>
<dbReference type="PANTHER" id="PTHR36005:SF1">
    <property type="entry name" value="DNA LIGASE-LIKE PROTEIN"/>
    <property type="match status" value="1"/>
</dbReference>
<organism evidence="3 4">
    <name type="scientific">[Myrmecia] bisecta</name>
    <dbReference type="NCBI Taxonomy" id="41462"/>
    <lineage>
        <taxon>Eukaryota</taxon>
        <taxon>Viridiplantae</taxon>
        <taxon>Chlorophyta</taxon>
        <taxon>core chlorophytes</taxon>
        <taxon>Trebouxiophyceae</taxon>
        <taxon>Trebouxiales</taxon>
        <taxon>Trebouxiaceae</taxon>
        <taxon>Myrmecia</taxon>
    </lineage>
</organism>
<protein>
    <recommendedName>
        <fullName evidence="2">DNA replication checkpoint mediator MRC1 domain-containing protein</fullName>
    </recommendedName>
</protein>
<gene>
    <name evidence="3" type="ORF">WJX72_004046</name>
</gene>
<feature type="compositionally biased region" description="Basic and acidic residues" evidence="1">
    <location>
        <begin position="19"/>
        <end position="37"/>
    </location>
</feature>
<comment type="caution">
    <text evidence="3">The sequence shown here is derived from an EMBL/GenBank/DDBJ whole genome shotgun (WGS) entry which is preliminary data.</text>
</comment>
<feature type="compositionally biased region" description="Acidic residues" evidence="1">
    <location>
        <begin position="305"/>
        <end position="315"/>
    </location>
</feature>
<proteinExistence type="predicted"/>
<feature type="compositionally biased region" description="Acidic residues" evidence="1">
    <location>
        <begin position="286"/>
        <end position="297"/>
    </location>
</feature>
<accession>A0AAW1R656</accession>
<keyword evidence="4" id="KW-1185">Reference proteome</keyword>
<dbReference type="AlphaFoldDB" id="A0AAW1R656"/>
<dbReference type="InterPro" id="IPR018564">
    <property type="entry name" value="Repl_chkpnt_MRC1_dom"/>
</dbReference>
<dbReference type="PANTHER" id="PTHR36005">
    <property type="entry name" value="DNA LIGASE-LIKE PROTEIN"/>
    <property type="match status" value="1"/>
</dbReference>
<feature type="compositionally biased region" description="Acidic residues" evidence="1">
    <location>
        <begin position="453"/>
        <end position="476"/>
    </location>
</feature>
<dbReference type="Pfam" id="PF09444">
    <property type="entry name" value="MRC1"/>
    <property type="match status" value="1"/>
</dbReference>
<name>A0AAW1R656_9CHLO</name>
<evidence type="ECO:0000313" key="4">
    <source>
        <dbReference type="Proteomes" id="UP001489004"/>
    </source>
</evidence>
<feature type="region of interest" description="Disordered" evidence="1">
    <location>
        <begin position="70"/>
        <end position="100"/>
    </location>
</feature>